<gene>
    <name evidence="1" type="ORF">PVAP13_3NG177700</name>
</gene>
<keyword evidence="2" id="KW-1185">Reference proteome</keyword>
<evidence type="ECO:0000313" key="1">
    <source>
        <dbReference type="EMBL" id="KAG2621114.1"/>
    </source>
</evidence>
<dbReference type="AlphaFoldDB" id="A0A8T0UJW9"/>
<dbReference type="EMBL" id="CM029042">
    <property type="protein sequence ID" value="KAG2621114.1"/>
    <property type="molecule type" value="Genomic_DNA"/>
</dbReference>
<comment type="caution">
    <text evidence="1">The sequence shown here is derived from an EMBL/GenBank/DDBJ whole genome shotgun (WGS) entry which is preliminary data.</text>
</comment>
<evidence type="ECO:0000313" key="2">
    <source>
        <dbReference type="Proteomes" id="UP000823388"/>
    </source>
</evidence>
<dbReference type="Proteomes" id="UP000823388">
    <property type="component" value="Chromosome 3N"/>
</dbReference>
<name>A0A8T0UJW9_PANVG</name>
<organism evidence="1 2">
    <name type="scientific">Panicum virgatum</name>
    <name type="common">Blackwell switchgrass</name>
    <dbReference type="NCBI Taxonomy" id="38727"/>
    <lineage>
        <taxon>Eukaryota</taxon>
        <taxon>Viridiplantae</taxon>
        <taxon>Streptophyta</taxon>
        <taxon>Embryophyta</taxon>
        <taxon>Tracheophyta</taxon>
        <taxon>Spermatophyta</taxon>
        <taxon>Magnoliopsida</taxon>
        <taxon>Liliopsida</taxon>
        <taxon>Poales</taxon>
        <taxon>Poaceae</taxon>
        <taxon>PACMAD clade</taxon>
        <taxon>Panicoideae</taxon>
        <taxon>Panicodae</taxon>
        <taxon>Paniceae</taxon>
        <taxon>Panicinae</taxon>
        <taxon>Panicum</taxon>
        <taxon>Panicum sect. Hiantes</taxon>
    </lineage>
</organism>
<sequence>MPKKICQKFKDVLPTETIGEEDLLLGMADVKVPYNGPRHPESPMEQLDFDLVSLVNKSSDLESMVREMENIGQGSSRCTVYRRV</sequence>
<protein>
    <submittedName>
        <fullName evidence="1">Uncharacterized protein</fullName>
    </submittedName>
</protein>
<reference evidence="1 2" key="1">
    <citation type="submission" date="2020-05" db="EMBL/GenBank/DDBJ databases">
        <title>WGS assembly of Panicum virgatum.</title>
        <authorList>
            <person name="Lovell J.T."/>
            <person name="Jenkins J."/>
            <person name="Shu S."/>
            <person name="Juenger T.E."/>
            <person name="Schmutz J."/>
        </authorList>
    </citation>
    <scope>NUCLEOTIDE SEQUENCE [LARGE SCALE GENOMIC DNA]</scope>
    <source>
        <strain evidence="2">cv. AP13</strain>
    </source>
</reference>
<proteinExistence type="predicted"/>
<accession>A0A8T0UJW9</accession>